<dbReference type="SUPFAM" id="SSF52540">
    <property type="entry name" value="P-loop containing nucleoside triphosphate hydrolases"/>
    <property type="match status" value="1"/>
</dbReference>
<evidence type="ECO:0000256" key="5">
    <source>
        <dbReference type="ARBA" id="ARBA00023136"/>
    </source>
</evidence>
<dbReference type="InterPro" id="IPR027417">
    <property type="entry name" value="P-loop_NTPase"/>
</dbReference>
<keyword evidence="4" id="KW-0342">GTP-binding</keyword>
<keyword evidence="5" id="KW-0472">Membrane</keyword>
<dbReference type="Proteomes" id="UP000308744">
    <property type="component" value="Unassembled WGS sequence"/>
</dbReference>
<keyword evidence="8" id="KW-1185">Reference proteome</keyword>
<gene>
    <name evidence="7" type="ORF">FC756_27210</name>
</gene>
<evidence type="ECO:0000256" key="2">
    <source>
        <dbReference type="ARBA" id="ARBA00022741"/>
    </source>
</evidence>
<dbReference type="InterPro" id="IPR027094">
    <property type="entry name" value="Mitofusin_fam"/>
</dbReference>
<evidence type="ECO:0000313" key="7">
    <source>
        <dbReference type="EMBL" id="TKI50961.1"/>
    </source>
</evidence>
<keyword evidence="2" id="KW-0547">Nucleotide-binding</keyword>
<dbReference type="PANTHER" id="PTHR10465">
    <property type="entry name" value="TRANSMEMBRANE GTPASE FZO1"/>
    <property type="match status" value="1"/>
</dbReference>
<proteinExistence type="predicted"/>
<evidence type="ECO:0000256" key="3">
    <source>
        <dbReference type="ARBA" id="ARBA00022801"/>
    </source>
</evidence>
<dbReference type="InterPro" id="IPR045063">
    <property type="entry name" value="Dynamin_N"/>
</dbReference>
<organism evidence="7 8">
    <name type="scientific">Lysinibacillus mangiferihumi</name>
    <dbReference type="NCBI Taxonomy" id="1130819"/>
    <lineage>
        <taxon>Bacteria</taxon>
        <taxon>Bacillati</taxon>
        <taxon>Bacillota</taxon>
        <taxon>Bacilli</taxon>
        <taxon>Bacillales</taxon>
        <taxon>Bacillaceae</taxon>
        <taxon>Lysinibacillus</taxon>
    </lineage>
</organism>
<dbReference type="AlphaFoldDB" id="A0A4U2XVL0"/>
<accession>A0A4U2XVL0</accession>
<feature type="domain" description="Dynamin N-terminal" evidence="6">
    <location>
        <begin position="179"/>
        <end position="337"/>
    </location>
</feature>
<dbReference type="NCBIfam" id="TIGR00231">
    <property type="entry name" value="small_GTP"/>
    <property type="match status" value="1"/>
</dbReference>
<evidence type="ECO:0000313" key="8">
    <source>
        <dbReference type="Proteomes" id="UP000308744"/>
    </source>
</evidence>
<name>A0A4U2XVL0_9BACI</name>
<dbReference type="Gene3D" id="3.40.50.300">
    <property type="entry name" value="P-loop containing nucleotide triphosphate hydrolases"/>
    <property type="match status" value="1"/>
</dbReference>
<dbReference type="PANTHER" id="PTHR10465:SF0">
    <property type="entry name" value="SARCALUMENIN"/>
    <property type="match status" value="1"/>
</dbReference>
<dbReference type="EMBL" id="SZPU01000174">
    <property type="protein sequence ID" value="TKI50961.1"/>
    <property type="molecule type" value="Genomic_DNA"/>
</dbReference>
<comment type="subcellular location">
    <subcellularLocation>
        <location evidence="1">Membrane</location>
    </subcellularLocation>
</comment>
<protein>
    <submittedName>
        <fullName evidence="7">GTP-binding protein</fullName>
    </submittedName>
</protein>
<comment type="caution">
    <text evidence="7">The sequence shown here is derived from an EMBL/GenBank/DDBJ whole genome shotgun (WGS) entry which is preliminary data.</text>
</comment>
<sequence>MKIVDKGEAMLSEKKYSIQMITSFLHEVAKKNEVYKFTQDDITYLALKNIHDESELQLIIIPSTWIQGKKIRNWLADYLVLTNNFKMNSVAIEKFNKNFTPNNEKSNLEIQIIDFTLEEKNVFDKIFLQPKKAKIWSALYDEYLSHKYLIVDKKKSDLIEKYKMLFQKEIFKVNKTKKVCVVSPFTYGKSALINSLLGRKILAEDILVKTAKVTTINYNAQFWLMKEGNQLFVEKYKEIGNFKSRLGYLTTINENQGHVINVTLDNPTLKNITLIDTPGLFGKFSQHDEITESIIKDVDQIIYLLSPTQLGFEPYTRKIIEWQKKYNKPCIFVMNKIDLVKEEKDRQRLMEEFNEKMGHLVAHDGIFLVSAYSGLKSRLYKNAEVDLITLKKDMLISIKKNGEVYSGRNFTEDCVEILEKESGILELESYLNSMYGG</sequence>
<dbReference type="GO" id="GO:0003924">
    <property type="term" value="F:GTPase activity"/>
    <property type="evidence" value="ECO:0007669"/>
    <property type="project" value="InterPro"/>
</dbReference>
<reference evidence="7 8" key="1">
    <citation type="submission" date="2019-04" db="EMBL/GenBank/DDBJ databases">
        <title>Lysinibacillus genome sequencing.</title>
        <authorList>
            <person name="Dunlap C."/>
        </authorList>
    </citation>
    <scope>NUCLEOTIDE SEQUENCE [LARGE SCALE GENOMIC DNA]</scope>
    <source>
        <strain evidence="7 8">CCTCC AB 2010389</strain>
    </source>
</reference>
<evidence type="ECO:0000256" key="4">
    <source>
        <dbReference type="ARBA" id="ARBA00023134"/>
    </source>
</evidence>
<evidence type="ECO:0000256" key="1">
    <source>
        <dbReference type="ARBA" id="ARBA00004370"/>
    </source>
</evidence>
<dbReference type="InterPro" id="IPR005225">
    <property type="entry name" value="Small_GTP-bd"/>
</dbReference>
<keyword evidence="3" id="KW-0378">Hydrolase</keyword>
<dbReference type="GO" id="GO:0005525">
    <property type="term" value="F:GTP binding"/>
    <property type="evidence" value="ECO:0007669"/>
    <property type="project" value="UniProtKB-KW"/>
</dbReference>
<dbReference type="Pfam" id="PF00350">
    <property type="entry name" value="Dynamin_N"/>
    <property type="match status" value="1"/>
</dbReference>
<dbReference type="GO" id="GO:0008053">
    <property type="term" value="P:mitochondrial fusion"/>
    <property type="evidence" value="ECO:0007669"/>
    <property type="project" value="TreeGrafter"/>
</dbReference>
<dbReference type="GO" id="GO:0016020">
    <property type="term" value="C:membrane"/>
    <property type="evidence" value="ECO:0007669"/>
    <property type="project" value="UniProtKB-SubCell"/>
</dbReference>
<dbReference type="RefSeq" id="WP_107894735.1">
    <property type="nucleotide sequence ID" value="NZ_PYWM01000005.1"/>
</dbReference>
<evidence type="ECO:0000259" key="6">
    <source>
        <dbReference type="Pfam" id="PF00350"/>
    </source>
</evidence>